<dbReference type="AlphaFoldDB" id="A0A1V6NUL5"/>
<reference evidence="2" key="1">
    <citation type="journal article" date="2017" name="Nat. Microbiol.">
        <title>Global analysis of biosynthetic gene clusters reveals vast potential of secondary metabolite production in Penicillium species.</title>
        <authorList>
            <person name="Nielsen J.C."/>
            <person name="Grijseels S."/>
            <person name="Prigent S."/>
            <person name="Ji B."/>
            <person name="Dainat J."/>
            <person name="Nielsen K.F."/>
            <person name="Frisvad J.C."/>
            <person name="Workman M."/>
            <person name="Nielsen J."/>
        </authorList>
    </citation>
    <scope>NUCLEOTIDE SEQUENCE [LARGE SCALE GENOMIC DNA]</scope>
    <source>
        <strain evidence="2">IBT 31811</strain>
    </source>
</reference>
<keyword evidence="2" id="KW-1185">Reference proteome</keyword>
<sequence>MLRRAKRLRPIFTPFCAEYDCEEILLYEEEWRQVNYLLCITKPFFDYTTQLSKTRDITAHYMFKIYNKLFEYLEQSIKQLRRKL</sequence>
<gene>
    <name evidence="1" type="ORF">PENANT_c312G04950</name>
</gene>
<dbReference type="EMBL" id="MDYN01000312">
    <property type="protein sequence ID" value="OQD68423.1"/>
    <property type="molecule type" value="Genomic_DNA"/>
</dbReference>
<accession>A0A1V6NUL5</accession>
<dbReference type="Proteomes" id="UP000191672">
    <property type="component" value="Unassembled WGS sequence"/>
</dbReference>
<comment type="caution">
    <text evidence="1">The sequence shown here is derived from an EMBL/GenBank/DDBJ whole genome shotgun (WGS) entry which is preliminary data.</text>
</comment>
<proteinExistence type="predicted"/>
<organism evidence="1 2">
    <name type="scientific">Penicillium antarcticum</name>
    <dbReference type="NCBI Taxonomy" id="416450"/>
    <lineage>
        <taxon>Eukaryota</taxon>
        <taxon>Fungi</taxon>
        <taxon>Dikarya</taxon>
        <taxon>Ascomycota</taxon>
        <taxon>Pezizomycotina</taxon>
        <taxon>Eurotiomycetes</taxon>
        <taxon>Eurotiomycetidae</taxon>
        <taxon>Eurotiales</taxon>
        <taxon>Aspergillaceae</taxon>
        <taxon>Penicillium</taxon>
    </lineage>
</organism>
<protein>
    <submittedName>
        <fullName evidence="1">Uncharacterized protein</fullName>
    </submittedName>
</protein>
<evidence type="ECO:0000313" key="2">
    <source>
        <dbReference type="Proteomes" id="UP000191672"/>
    </source>
</evidence>
<name>A0A1V6NUL5_9EURO</name>
<evidence type="ECO:0000313" key="1">
    <source>
        <dbReference type="EMBL" id="OQD68423.1"/>
    </source>
</evidence>